<dbReference type="Gene3D" id="3.10.180.10">
    <property type="entry name" value="2,3-Dihydroxybiphenyl 1,2-Dioxygenase, domain 1"/>
    <property type="match status" value="1"/>
</dbReference>
<evidence type="ECO:0000259" key="1">
    <source>
        <dbReference type="PROSITE" id="PS51819"/>
    </source>
</evidence>
<proteinExistence type="predicted"/>
<evidence type="ECO:0000313" key="2">
    <source>
        <dbReference type="EMBL" id="USG61951.1"/>
    </source>
</evidence>
<sequence>MLEFWQTEIGLSFDHMGKLGGGVQQHRHFLGDGPTGPILKINHARDPLPIAPAAGYRELLLARENITEPKHFLDPDGNAVSLIPANYLGISGIGVRVKVTSLVAFDDFYGRILSLPAKPEAGDHAYICGTSVIIAELDPEATSDAQQLAKGYRYLTAQIYDADGEYKNVIDLGGNGGHEPRTLGTTVRYGFIRDADGNWIELSQRATLTGPL</sequence>
<evidence type="ECO:0000313" key="3">
    <source>
        <dbReference type="Proteomes" id="UP001056291"/>
    </source>
</evidence>
<gene>
    <name evidence="2" type="ORF">NBZ79_03055</name>
</gene>
<reference evidence="2" key="1">
    <citation type="submission" date="2022-06" db="EMBL/GenBank/DDBJ databases">
        <title>Sneathiella actinostolidae sp. nov., isolated from a sea anemonein the Western Pacific Ocean.</title>
        <authorList>
            <person name="Wei M.J."/>
        </authorList>
    </citation>
    <scope>NUCLEOTIDE SEQUENCE</scope>
    <source>
        <strain evidence="2">PHK-P5</strain>
    </source>
</reference>
<dbReference type="EMBL" id="CP098747">
    <property type="protein sequence ID" value="USG61951.1"/>
    <property type="molecule type" value="Genomic_DNA"/>
</dbReference>
<dbReference type="Proteomes" id="UP001056291">
    <property type="component" value="Chromosome"/>
</dbReference>
<accession>A0ABY4W532</accession>
<feature type="domain" description="VOC" evidence="1">
    <location>
        <begin position="89"/>
        <end position="205"/>
    </location>
</feature>
<dbReference type="Pfam" id="PF00903">
    <property type="entry name" value="Glyoxalase"/>
    <property type="match status" value="1"/>
</dbReference>
<dbReference type="RefSeq" id="WP_251935404.1">
    <property type="nucleotide sequence ID" value="NZ_CP098747.1"/>
</dbReference>
<name>A0ABY4W532_9PROT</name>
<protein>
    <submittedName>
        <fullName evidence="2">VOC family protein</fullName>
    </submittedName>
</protein>
<dbReference type="InterPro" id="IPR004360">
    <property type="entry name" value="Glyas_Fos-R_dOase_dom"/>
</dbReference>
<dbReference type="InterPro" id="IPR029068">
    <property type="entry name" value="Glyas_Bleomycin-R_OHBP_Dase"/>
</dbReference>
<dbReference type="SUPFAM" id="SSF54593">
    <property type="entry name" value="Glyoxalase/Bleomycin resistance protein/Dihydroxybiphenyl dioxygenase"/>
    <property type="match status" value="1"/>
</dbReference>
<organism evidence="2 3">
    <name type="scientific">Sneathiella marina</name>
    <dbReference type="NCBI Taxonomy" id="2950108"/>
    <lineage>
        <taxon>Bacteria</taxon>
        <taxon>Pseudomonadati</taxon>
        <taxon>Pseudomonadota</taxon>
        <taxon>Alphaproteobacteria</taxon>
        <taxon>Sneathiellales</taxon>
        <taxon>Sneathiellaceae</taxon>
        <taxon>Sneathiella</taxon>
    </lineage>
</organism>
<keyword evidence="3" id="KW-1185">Reference proteome</keyword>
<dbReference type="PROSITE" id="PS51819">
    <property type="entry name" value="VOC"/>
    <property type="match status" value="1"/>
</dbReference>
<dbReference type="InterPro" id="IPR037523">
    <property type="entry name" value="VOC_core"/>
</dbReference>